<dbReference type="OrthoDB" id="3269001at2759"/>
<keyword evidence="2" id="KW-1185">Reference proteome</keyword>
<dbReference type="Proteomes" id="UP000054217">
    <property type="component" value="Unassembled WGS sequence"/>
</dbReference>
<feature type="non-terminal residue" evidence="1">
    <location>
        <position position="1"/>
    </location>
</feature>
<dbReference type="STRING" id="870435.A0A0C3PTI4"/>
<protein>
    <submittedName>
        <fullName evidence="1">Uncharacterized protein</fullName>
    </submittedName>
</protein>
<reference evidence="2" key="2">
    <citation type="submission" date="2015-01" db="EMBL/GenBank/DDBJ databases">
        <title>Evolutionary Origins and Diversification of the Mycorrhizal Mutualists.</title>
        <authorList>
            <consortium name="DOE Joint Genome Institute"/>
            <consortium name="Mycorrhizal Genomics Consortium"/>
            <person name="Kohler A."/>
            <person name="Kuo A."/>
            <person name="Nagy L.G."/>
            <person name="Floudas D."/>
            <person name="Copeland A."/>
            <person name="Barry K.W."/>
            <person name="Cichocki N."/>
            <person name="Veneault-Fourrey C."/>
            <person name="LaButti K."/>
            <person name="Lindquist E.A."/>
            <person name="Lipzen A."/>
            <person name="Lundell T."/>
            <person name="Morin E."/>
            <person name="Murat C."/>
            <person name="Riley R."/>
            <person name="Ohm R."/>
            <person name="Sun H."/>
            <person name="Tunlid A."/>
            <person name="Henrissat B."/>
            <person name="Grigoriev I.V."/>
            <person name="Hibbett D.S."/>
            <person name="Martin F."/>
        </authorList>
    </citation>
    <scope>NUCLEOTIDE SEQUENCE [LARGE SCALE GENOMIC DNA]</scope>
    <source>
        <strain evidence="2">Marx 270</strain>
    </source>
</reference>
<evidence type="ECO:0000313" key="1">
    <source>
        <dbReference type="EMBL" id="KIO12029.1"/>
    </source>
</evidence>
<evidence type="ECO:0000313" key="2">
    <source>
        <dbReference type="Proteomes" id="UP000054217"/>
    </source>
</evidence>
<dbReference type="PANTHER" id="PTHR46579:SF2">
    <property type="entry name" value="C2H2-TYPE DOMAIN-CONTAINING PROTEIN"/>
    <property type="match status" value="1"/>
</dbReference>
<dbReference type="InParanoid" id="A0A0C3PTI4"/>
<name>A0A0C3PTI4_PISTI</name>
<proteinExistence type="predicted"/>
<organism evidence="1 2">
    <name type="scientific">Pisolithus tinctorius Marx 270</name>
    <dbReference type="NCBI Taxonomy" id="870435"/>
    <lineage>
        <taxon>Eukaryota</taxon>
        <taxon>Fungi</taxon>
        <taxon>Dikarya</taxon>
        <taxon>Basidiomycota</taxon>
        <taxon>Agaricomycotina</taxon>
        <taxon>Agaricomycetes</taxon>
        <taxon>Agaricomycetidae</taxon>
        <taxon>Boletales</taxon>
        <taxon>Sclerodermatineae</taxon>
        <taxon>Pisolithaceae</taxon>
        <taxon>Pisolithus</taxon>
    </lineage>
</organism>
<dbReference type="EMBL" id="KN831948">
    <property type="protein sequence ID" value="KIO12029.1"/>
    <property type="molecule type" value="Genomic_DNA"/>
</dbReference>
<gene>
    <name evidence="1" type="ORF">M404DRAFT_70422</name>
</gene>
<reference evidence="1 2" key="1">
    <citation type="submission" date="2014-04" db="EMBL/GenBank/DDBJ databases">
        <authorList>
            <consortium name="DOE Joint Genome Institute"/>
            <person name="Kuo A."/>
            <person name="Kohler A."/>
            <person name="Costa M.D."/>
            <person name="Nagy L.G."/>
            <person name="Floudas D."/>
            <person name="Copeland A."/>
            <person name="Barry K.W."/>
            <person name="Cichocki N."/>
            <person name="Veneault-Fourrey C."/>
            <person name="LaButti K."/>
            <person name="Lindquist E.A."/>
            <person name="Lipzen A."/>
            <person name="Lundell T."/>
            <person name="Morin E."/>
            <person name="Murat C."/>
            <person name="Sun H."/>
            <person name="Tunlid A."/>
            <person name="Henrissat B."/>
            <person name="Grigoriev I.V."/>
            <person name="Hibbett D.S."/>
            <person name="Martin F."/>
            <person name="Nordberg H.P."/>
            <person name="Cantor M.N."/>
            <person name="Hua S.X."/>
        </authorList>
    </citation>
    <scope>NUCLEOTIDE SEQUENCE [LARGE SCALE GENOMIC DNA]</scope>
    <source>
        <strain evidence="1 2">Marx 270</strain>
    </source>
</reference>
<dbReference type="AlphaFoldDB" id="A0A0C3PTI4"/>
<dbReference type="HOGENOM" id="CLU_078867_0_0_1"/>
<sequence>GIYMDIFDGSICHAKLKGPNSKLFFSNNQNEQHGPNNELCLGADWFSYIQSNIMPSHSSCLTSFSICNLPPEYRYQTVNLMLQHFLRPIISDSLQLWKYGIKIPTESQPEGHLVHVTLVVVICDKPTAHKIGGFVSHSHNYYCMCCWIHLMDKGNVNAFQKGAHPPWMNVEQCHLGEEYCNLPSPNVQKMFVKDFTTHYLQLSHLPYFDLVEQIVIDPMHNLFLGLVKTQFYRIWVQGKILRPNHELGMLHSML</sequence>
<accession>A0A0C3PTI4</accession>
<feature type="non-terminal residue" evidence="1">
    <location>
        <position position="254"/>
    </location>
</feature>
<dbReference type="PANTHER" id="PTHR46579">
    <property type="entry name" value="F5/8 TYPE C DOMAIN-CONTAINING PROTEIN-RELATED"/>
    <property type="match status" value="1"/>
</dbReference>